<accession>A0ABR0GIM5</accession>
<comment type="caution">
    <text evidence="2">The sequence shown here is derived from an EMBL/GenBank/DDBJ whole genome shotgun (WGS) entry which is preliminary data.</text>
</comment>
<evidence type="ECO:0000313" key="2">
    <source>
        <dbReference type="EMBL" id="KAK4655620.1"/>
    </source>
</evidence>
<evidence type="ECO:0000313" key="3">
    <source>
        <dbReference type="Proteomes" id="UP001323405"/>
    </source>
</evidence>
<gene>
    <name evidence="2" type="ORF">QC762_0051920</name>
</gene>
<reference evidence="2 3" key="1">
    <citation type="journal article" date="2023" name="bioRxiv">
        <title>High-quality genome assemblies of four members of thePodospora anserinaspecies complex.</title>
        <authorList>
            <person name="Ament-Velasquez S.L."/>
            <person name="Vogan A.A."/>
            <person name="Wallerman O."/>
            <person name="Hartmann F."/>
            <person name="Gautier V."/>
            <person name="Silar P."/>
            <person name="Giraud T."/>
            <person name="Johannesson H."/>
        </authorList>
    </citation>
    <scope>NUCLEOTIDE SEQUENCE [LARGE SCALE GENOMIC DNA]</scope>
    <source>
        <strain evidence="2 3">CBS 415.72m</strain>
    </source>
</reference>
<sequence>MQVLDKGRQRIIRPDGHQRLKLPLDLRCEAAQTLSPVSGHVKAKPWEAWRGIPSSARNPWRSSREDRGLAGSVLASSINEGNGIKKTANGSQQQP</sequence>
<protein>
    <submittedName>
        <fullName evidence="2">Uncharacterized protein</fullName>
    </submittedName>
</protein>
<dbReference type="Proteomes" id="UP001323405">
    <property type="component" value="Unassembled WGS sequence"/>
</dbReference>
<keyword evidence="3" id="KW-1185">Reference proteome</keyword>
<organism evidence="2 3">
    <name type="scientific">Podospora pseudocomata</name>
    <dbReference type="NCBI Taxonomy" id="2093779"/>
    <lineage>
        <taxon>Eukaryota</taxon>
        <taxon>Fungi</taxon>
        <taxon>Dikarya</taxon>
        <taxon>Ascomycota</taxon>
        <taxon>Pezizomycotina</taxon>
        <taxon>Sordariomycetes</taxon>
        <taxon>Sordariomycetidae</taxon>
        <taxon>Sordariales</taxon>
        <taxon>Podosporaceae</taxon>
        <taxon>Podospora</taxon>
    </lineage>
</organism>
<dbReference type="GeneID" id="87903119"/>
<dbReference type="RefSeq" id="XP_062744595.1">
    <property type="nucleotide sequence ID" value="XM_062883506.1"/>
</dbReference>
<feature type="region of interest" description="Disordered" evidence="1">
    <location>
        <begin position="52"/>
        <end position="95"/>
    </location>
</feature>
<name>A0ABR0GIM5_9PEZI</name>
<dbReference type="EMBL" id="JAFFHA010000005">
    <property type="protein sequence ID" value="KAK4655620.1"/>
    <property type="molecule type" value="Genomic_DNA"/>
</dbReference>
<proteinExistence type="predicted"/>
<evidence type="ECO:0000256" key="1">
    <source>
        <dbReference type="SAM" id="MobiDB-lite"/>
    </source>
</evidence>